<evidence type="ECO:0000256" key="6">
    <source>
        <dbReference type="ARBA" id="ARBA00022450"/>
    </source>
</evidence>
<evidence type="ECO:0000256" key="2">
    <source>
        <dbReference type="ARBA" id="ARBA00004496"/>
    </source>
</evidence>
<feature type="domain" description="Carrier" evidence="13">
    <location>
        <begin position="1002"/>
        <end position="1077"/>
    </location>
</feature>
<dbReference type="PROSITE" id="PS00012">
    <property type="entry name" value="PHOSPHOPANTETHEINE"/>
    <property type="match status" value="2"/>
</dbReference>
<keyword evidence="11" id="KW-0511">Multifunctional enzyme</keyword>
<dbReference type="InterPro" id="IPR029063">
    <property type="entry name" value="SAM-dependent_MTases_sf"/>
</dbReference>
<dbReference type="Pfam" id="PF08659">
    <property type="entry name" value="KR"/>
    <property type="match status" value="1"/>
</dbReference>
<comment type="cofactor">
    <cofactor evidence="1">
        <name>pantetheine 4'-phosphate</name>
        <dbReference type="ChEBI" id="CHEBI:47942"/>
    </cofactor>
</comment>
<dbReference type="Pfam" id="PF00550">
    <property type="entry name" value="PP-binding"/>
    <property type="match status" value="4"/>
</dbReference>
<dbReference type="InterPro" id="IPR009081">
    <property type="entry name" value="PP-bd_ACP"/>
</dbReference>
<evidence type="ECO:0000256" key="5">
    <source>
        <dbReference type="ARBA" id="ARBA00006484"/>
    </source>
</evidence>
<feature type="compositionally biased region" description="Low complexity" evidence="12">
    <location>
        <begin position="2576"/>
        <end position="2590"/>
    </location>
</feature>
<dbReference type="SUPFAM" id="SSF53901">
    <property type="entry name" value="Thiolase-like"/>
    <property type="match status" value="3"/>
</dbReference>
<sequence>MNAVATKEQLLAAYKAGEISTTQLKSLLFATEPVSLSAGQKGLWALHKTLPEITAYQIPLCFRCDRALDFEALQQAYRRVLTTYPLLTSRLREAQGQPNLQPQAVSRFSLVLEDVRGVPSQQILDTLHGLSKQPLPLEGTALIDGRVFQADDDQWWALFRVHHIVFDGTSALLFLNHLFDAYQSLTSDTPSRVEPPAAHFGEFVAWQSEMLEGPAAQPLLDYWKTALEHAPLPLELTTDFPRSSTVSFEGSSVRLPVPAELNARLEAFCSEHGLTRAVFFLGIFNGLLSRYTQQQDIIVGMPTLGRPKECFGQSIGYFMNMVPIRSRDIEVDSARDYLRRLQETVVDAVDHCDYPFPTLLNALKVPRNQRQRPLFNIAFAHQNFANSHGLQQLERQYTQPLGITMVEQLRQEGEYELELEIIENADGAVINFKYSTELFETTRIQRMLAHYLRLMDGVLAEPLRSLADHDIVQAEELALLQRCNDSDLPLPAVASLLEWVQQQADRHPEKTAFRHHENTLDYRSLMQGAQALGHFLNARGIGPGAKVAICLERSLDLPLAILGVVHSGAAYVPLDPTYPGERQRYMLEDSGASLLLSQSTITRNWSVPCEVLCLDNERARITAYADTQVPTLKARSDSDLAYLIYTSGSTGKPKGVMVPHRALNNFLHGMAQMLEVDERDRLLAVTTFSFDIAGLELLLGLIRGAECVLCDAAVASDAERLKTLIEQSDPSLMQATPTTWQLLFQVGWQPSSQLKVLCGGEAMPVALFQRFQATPAQIWNLYGPTETTIWSSAKCLDHAESVTIGGPIANTQLHILNQYRRLQPVGAPGELAIAGAGVATGYHRLAEQTADKFVADPFRPGQRMFLTGDSVLRLEDGDIRCLGRLDLQIKVRGHRVDVEEIETCIVTQCPVQSAVVVLHKASEQAGVLVAYLQTDCAAAEHRKLIATVKAELGKRLAGYMMPHRFVCEQTLPLTANGKIDRKALMARVLPNTDRVAQAAPRSGQSKMLELVRQAWQQVLGYPVEDDDTGFFDFGGDSVSAVQVAQLLSEQLQHKVAVTLLFQYPTVRFLGTALNQLAPVSVSDSTSDTVEATPTQTVEHLPSALDGAAAVIGMSCQFAQSADLEAFWNNLCQGRECVTRWSDEQLRELNVPESIIRNPQFVPVKAILDDKHAFDAAFFGLSPRDAGFMSPAFKHLLMHAWRAFEDAGYIPEQNPRTAVYISAGQSMSGQQGAADAAYFIEDADEYVRWLMGQGGSIPTMISYKLGLSGPSVFMQTNCSSSLVALQAGLESIRSGAADYALVGAATVFPVSMAGYLHQPGLNFSSSGQCRAFDAEADGMVSGEGVAMVLLKRASLAMADGDPTYAVLKEVHVNNDGALKAGFFAPSIAGQAAVIGRVLDKAGVAPQEVGYIETHGTGTALGDPVEFAALSDAYANGAGALQFCGLGSVKSNIGHTDTAAGLAGSIKAILSLSRQQIPPTLHIGSPNRQIDLEHSPFFLVDRLRPWPAQQGQARHAAVSSFGVGGTNAHALFRSADDLPRRPESADTGPYLVLLSARTEEKRRIAAQQLLAFVQHGDPAFDLADLAYTLQVGRKAWIQRIAMVVSNRDELRRALTSCVEGQAADGLYLGQAGRQAGSREGLAPPATDIHSLARHWVQGGHIEADQWPAAGRSPRRIHLPTYPFITDRERHSMPNTLHNSVEPAPASTPMAATETASYDLQGVVCWVREISPVGQSQPGGRTAIVCDELEWPGAPDVLHINPAHYPNEAALAALFEQQPDIAQLVWLLPEDRVGTLANMQAEQRRGVLWGATLLRALGRSRYQAQALKLTVVTRRSVAIVDQDPVLATHSGAHGLVGTVIKEHPHWQARIVDVEDLGVVSTPAFAALPFERSGRPWAYRAGDWFRPALHLLDDTLMGATTPAGTTYRRGGVYVVVGGSGALGQDLSAYLLRNYQAQLVWIGRSAPDAQLQASIDKLAALGPAPQYVQADATDLAQLQQVCANIRRRFPQIHGVVHSAMVRENQVLLQQTEQDFERQLNTKVAIGLNLAQVFGEDRLDFLLFFSSINGFYLAPNSCAYAAGGSFISALVDQLNQRTDGCAKVVYWPHWETAQLREDTHGVRQHLARLGFGVLPAGEGMAQLETFLSQPFKHMASLRLTNEAKLQQLNFSGFGLQAKQQASAGDRVPAVTLELDEAQRLIEATYGRLDEIAPLLRALMWRQIDVFLGEAGLTSGTRRGRYSLQHLQSALNDGHYLVRWLNASLRILEDREEITLSGDQVILSSALEYRVNSSWERWQTVKADLEKDPFLASVSRFIDVALQAIPDVLGSRKKATDVFFSNSSMALVESIYKENPVVHYYGSVVGTLVAAQIKAIVDRQPDARIRLLEVGAGTGSCTEHVLAALKPFAQNIGEYCFTDLSQLFLQRAERRYRAEHPYLVTRIFNAEKEPQDQGMTPEHYDVVIGANVIHATQDIRTSVRHIQSLMKTHGQFLLLELTENSLFSHLTFGLLEGWWRFGDPELRMPYGPALSAASWRSVLLDQAFDSVDFPCAALQRSDLQVVVGRSSGFGLGPQTPRRWTLGQAPESTATQAPTASPQPAVMRAAAQQAAVQMPESSAFKYVLSNLVQVFSQALGVAGHDMDGDESLGDYGLDSIIGVKLVQQINERLNVELVAGVLFEFNTLNLLATHVAGLLPASAFTPVAVVEPIPEVVAPVAPQQPAQGPKPEHTPHHLDVAIVGMSAQFPGANSLSAFWNNIEQGTDCTQEIPADRWDWRQFFGKSDGTNPRTESRWGGFIDNVYHFDPLFFELSPYEAALMDPQQRLLLKHSWLAIEDSGVALKRFAAKKTGVFMAVGASEYAYTVQLPVGNPLVASSISSAMVANRISHLFNLRGPSEHYDTGCSSSLVALHRALVAIVNGECEQALVGGVQLVLSPLGAINLGAVGFLSSDGKSRSFQAGADGFVRSEGVGVLVLKSLKQAIADQDDIYAVLKGSGVAHGGKGISLTAPNAQGMKEAISQALNRSGVEPTSLSYIETHGIASQIGDSIEIQALKSTLGGGAADCVLSSLKPVIGHAEIASGIAAVIKTVLALRNRVRPGVPGFTSASEHLSMAHSRLSISAQPRDWPAPNSGHPRRAGVNSFGFGGVNAFAILEEYVHAATTLQTRVDEPQLLVISGKQDAALRRSVVALLEFLENHATQDLAQLAAALWRKTALPVRLALVVSDVREAISRLRAFIASEPGHAAHLPGCHYGDESSRSPALNELLESPGGASLVQGLREQRDYPRLASLWCSGVALDIEPSLSDQPALRLPAYVFDERICKLPAHADGFSVPSLLKASPAEAPTVVEEARHEVVQGDAEGQLRLMLASLLQLEPDELDFQRPVAQYGVDSLTAVMLQNRIFEQYGVRPGLPQLLNCRNFAELARSLPQGAVAVAVRPLDAVLAEHPPSIGQQGLWTEQRYFAQQAGYNIPYAFRLDGQVDARRLFAAAEKTVSRHPLLAASFELRGENLWVRNNAHPHPQCTVHDYHGADAQALEAFMREVARKPFNLANDALLRIDVFAQAPDQDSTVVMLTFHHAVFDGSSLPIFLSTFLAFYEQGTEADVPSPRSSYGAFVAWQKQWLLSAEGAGARSFWHERLSAPHMLVTLHGQQSGDGAEGQPEMLKVALPAQALEGLAQLAAERNVSTYSLMLAAFGLLLRRKGASGQLRVATPFFGRPHTQFEDLVGYFVNLLVMPLDVPEEHALGGWLPTLQSELLDALEHGHYPYPRLHQELARPGQPLYDAVFMYQNWVRSTQRRLAASGRHLQPMLQIQQQVDFPLAFEVFEGEEGSTLFCHFDAAIYPLALMQDLQKQYLELLAEMPQLCASQQAPQTVEPTGQASLATLFERQVALTPHQVALICDDQPLDYQQLNERANQLARHIRQSLPAHDDKEVVVGLLLEPGSEFVTAVLAVWKLGLAYLALDPTLPGNRLAYMVADSGCQLVVTHGAAYQPLQGALEWTVLDLDARRAQIDAQDVSNVASSRFQDFCYVIYTSGSSGSPKGVKGSQRGTLNRLQWGWQAFPYGEQELCCQKTSLNFVDHVAELFAPLLQGITTVIFPDRRLREGGAAAFLQVVEQHRITRMVVIPSLLRAMLQEPVAATALRSLRYCLSSGEPLSADLAKAFFALCPQSALINVYGSSEMSADATFKRITPGAEEQINIGHELDNVRVVIVDEQDRPCATGVTGQLLVAGAALALGYIGQGNEHDQRFALLDLDGAGIRRYFRSGDLGYRLANGEIVLSGRHDQQVKVKGQRVELGEIETALRGHASVVEALVKQGGEDAGLEAFLTLNAPLDGHTLREHLGRTLPLYMVPNRYYELARLPRLASGKVDRLSLSEANARLLPYESQQAPGSGDACVVSGHEARVLQVVAHILQVPASELSLDQDFYQLGFDSFRFVRLADALNAAFGVNSSPADFYRHGTPRKWLASQALHSPDKGQESERTSSAFDEPIAVVGMAGVFPGADDLSRFWQQLYDGNDLVSETPAARWRWQDYADQPGGDALRWGGFINDVDKFSPGFFGLSPLEAEFMDPQHRLFLESAWHALEDAGYAPRTLPEREVGVFVGVSSMDYAGKLMINGEVDPLANFGNGHSMLANRVSYLLDLTGPSVAIDTACSSSLVAIHEGVKAIRSGDCRWALVGGVNILLEPRITLAMGKARMLSPQGRCKTFSAAADGYVRGEGAGVLVLKTLKQALADNDQIHGVIRGSAVNHGGRANSMTAPNPQAQTDLVHQLYQRVGVRPDQVSYIETHGTGTPIGDPIEINALKEAWQRGGYQPASEARCALGALKSNIGHLEAAAGIAGAIKLLLCLKHKTLVKNLHCTHKNPHIDLQDSPFYLLENSGPWLTDSANPRMAGLSSFGIGGTNAHLLFEEFSKESADE</sequence>
<dbReference type="InterPro" id="IPR006162">
    <property type="entry name" value="Ppantetheine_attach_site"/>
</dbReference>
<dbReference type="PANTHER" id="PTHR43775:SF37">
    <property type="entry name" value="SI:DKEY-61P9.11"/>
    <property type="match status" value="1"/>
</dbReference>
<keyword evidence="7" id="KW-0963">Cytoplasm</keyword>
<dbReference type="InterPro" id="IPR016039">
    <property type="entry name" value="Thiolase-like"/>
</dbReference>
<comment type="similarity">
    <text evidence="5">Belongs to the short-chain dehydrogenases/reductases (SDR) family.</text>
</comment>
<proteinExistence type="inferred from homology"/>
<dbReference type="SUPFAM" id="SSF47336">
    <property type="entry name" value="ACP-like"/>
    <property type="match status" value="4"/>
</dbReference>
<dbReference type="Gene3D" id="3.40.47.10">
    <property type="match status" value="3"/>
</dbReference>
<name>A0ABT6QID1_9PSED</name>
<evidence type="ECO:0000256" key="4">
    <source>
        <dbReference type="ARBA" id="ARBA00005194"/>
    </source>
</evidence>
<dbReference type="InterPro" id="IPR036736">
    <property type="entry name" value="ACP-like_sf"/>
</dbReference>
<dbReference type="Gene3D" id="3.40.50.980">
    <property type="match status" value="2"/>
</dbReference>
<dbReference type="InterPro" id="IPR001242">
    <property type="entry name" value="Condensation_dom"/>
</dbReference>
<dbReference type="Pfam" id="PF08242">
    <property type="entry name" value="Methyltransf_12"/>
    <property type="match status" value="1"/>
</dbReference>
<evidence type="ECO:0000313" key="16">
    <source>
        <dbReference type="Proteomes" id="UP001159100"/>
    </source>
</evidence>
<feature type="domain" description="Ketosynthase family 3 (KS3)" evidence="14">
    <location>
        <begin position="1105"/>
        <end position="1532"/>
    </location>
</feature>
<dbReference type="CDD" id="cd02440">
    <property type="entry name" value="AdoMet_MTases"/>
    <property type="match status" value="1"/>
</dbReference>
<feature type="region of interest" description="Disordered" evidence="12">
    <location>
        <begin position="2566"/>
        <end position="2590"/>
    </location>
</feature>
<dbReference type="InterPro" id="IPR020841">
    <property type="entry name" value="PKS_Beta-ketoAc_synthase_dom"/>
</dbReference>
<dbReference type="InterPro" id="IPR042099">
    <property type="entry name" value="ANL_N_sf"/>
</dbReference>
<feature type="domain" description="Carrier" evidence="13">
    <location>
        <begin position="4390"/>
        <end position="4464"/>
    </location>
</feature>
<evidence type="ECO:0000256" key="7">
    <source>
        <dbReference type="ARBA" id="ARBA00022490"/>
    </source>
</evidence>
<evidence type="ECO:0000256" key="10">
    <source>
        <dbReference type="ARBA" id="ARBA00022737"/>
    </source>
</evidence>
<comment type="caution">
    <text evidence="15">The sequence shown here is derived from an EMBL/GenBank/DDBJ whole genome shotgun (WGS) entry which is preliminary data.</text>
</comment>
<dbReference type="PROSITE" id="PS50075">
    <property type="entry name" value="CARRIER"/>
    <property type="match status" value="4"/>
</dbReference>
<comment type="pathway">
    <text evidence="3">Antibiotic biosynthesis.</text>
</comment>
<evidence type="ECO:0000259" key="13">
    <source>
        <dbReference type="PROSITE" id="PS50075"/>
    </source>
</evidence>
<dbReference type="PROSITE" id="PS00606">
    <property type="entry name" value="KS3_1"/>
    <property type="match status" value="1"/>
</dbReference>
<evidence type="ECO:0000256" key="8">
    <source>
        <dbReference type="ARBA" id="ARBA00022553"/>
    </source>
</evidence>
<dbReference type="SUPFAM" id="SSF52777">
    <property type="entry name" value="CoA-dependent acyltransferases"/>
    <property type="match status" value="4"/>
</dbReference>
<dbReference type="InterPro" id="IPR050091">
    <property type="entry name" value="PKS_NRPS_Biosynth_Enz"/>
</dbReference>
<evidence type="ECO:0000256" key="9">
    <source>
        <dbReference type="ARBA" id="ARBA00022679"/>
    </source>
</evidence>
<dbReference type="Gene3D" id="3.40.50.12780">
    <property type="entry name" value="N-terminal domain of ligase-like"/>
    <property type="match status" value="1"/>
</dbReference>
<dbReference type="SUPFAM" id="SSF51735">
    <property type="entry name" value="NAD(P)-binding Rossmann-fold domains"/>
    <property type="match status" value="2"/>
</dbReference>
<feature type="domain" description="Ketosynthase family 3 (KS3)" evidence="14">
    <location>
        <begin position="2725"/>
        <end position="3146"/>
    </location>
</feature>
<dbReference type="Pfam" id="PF22336">
    <property type="entry name" value="RhiE-like_linker"/>
    <property type="match status" value="1"/>
</dbReference>
<dbReference type="InterPro" id="IPR020845">
    <property type="entry name" value="AMP-binding_CS"/>
</dbReference>
<dbReference type="Gene3D" id="3.30.300.30">
    <property type="match status" value="2"/>
</dbReference>
<keyword evidence="16" id="KW-1185">Reference proteome</keyword>
<dbReference type="InterPro" id="IPR020806">
    <property type="entry name" value="PKS_PP-bd"/>
</dbReference>
<dbReference type="CDD" id="cd00833">
    <property type="entry name" value="PKS"/>
    <property type="match status" value="3"/>
</dbReference>
<dbReference type="RefSeq" id="WP_282315163.1">
    <property type="nucleotide sequence ID" value="NZ_JARBWL010000001.1"/>
</dbReference>
<dbReference type="InterPro" id="IPR045851">
    <property type="entry name" value="AMP-bd_C_sf"/>
</dbReference>
<dbReference type="SUPFAM" id="SSF56801">
    <property type="entry name" value="Acetyl-CoA synthetase-like"/>
    <property type="match status" value="2"/>
</dbReference>
<dbReference type="PANTHER" id="PTHR43775">
    <property type="entry name" value="FATTY ACID SYNTHASE"/>
    <property type="match status" value="1"/>
</dbReference>
<reference evidence="15 16" key="1">
    <citation type="submission" date="2023-02" db="EMBL/GenBank/DDBJ databases">
        <title>Pseudomonas chrutzelriedensis sp. nov., a potently antifungal strain isolated from moss.</title>
        <authorList>
            <person name="Schnyder A."/>
            <person name="Kalawong R."/>
            <person name="Eberl L."/>
            <person name="Agnoli K."/>
        </authorList>
    </citation>
    <scope>NUCLEOTIDE SEQUENCE [LARGE SCALE GENOMIC DNA]</scope>
    <source>
        <strain evidence="15 16">681</strain>
    </source>
</reference>
<dbReference type="Gene3D" id="3.40.50.150">
    <property type="entry name" value="Vaccinia Virus protein VP39"/>
    <property type="match status" value="1"/>
</dbReference>
<dbReference type="SMART" id="SM01294">
    <property type="entry name" value="PKS_PP_betabranch"/>
    <property type="match status" value="1"/>
</dbReference>
<evidence type="ECO:0000256" key="11">
    <source>
        <dbReference type="ARBA" id="ARBA00023268"/>
    </source>
</evidence>
<dbReference type="PROSITE" id="PS00455">
    <property type="entry name" value="AMP_BINDING"/>
    <property type="match status" value="2"/>
</dbReference>
<dbReference type="InterPro" id="IPR018201">
    <property type="entry name" value="Ketoacyl_synth_AS"/>
</dbReference>
<keyword evidence="9" id="KW-0808">Transferase</keyword>
<dbReference type="Proteomes" id="UP001159100">
    <property type="component" value="Unassembled WGS sequence"/>
</dbReference>
<dbReference type="Gene3D" id="3.30.559.30">
    <property type="entry name" value="Nonribosomal peptide synthetase, condensation domain"/>
    <property type="match status" value="2"/>
</dbReference>
<dbReference type="NCBIfam" id="TIGR01733">
    <property type="entry name" value="AA-adenyl-dom"/>
    <property type="match status" value="2"/>
</dbReference>
<protein>
    <submittedName>
        <fullName evidence="15">Amino acid adenylation domain-containing protein</fullName>
    </submittedName>
</protein>
<evidence type="ECO:0000259" key="14">
    <source>
        <dbReference type="PROSITE" id="PS52004"/>
    </source>
</evidence>
<feature type="domain" description="Carrier" evidence="13">
    <location>
        <begin position="3348"/>
        <end position="3422"/>
    </location>
</feature>
<dbReference type="InterPro" id="IPR054514">
    <property type="entry name" value="RhiE-like_linker"/>
</dbReference>
<dbReference type="Pfam" id="PF16197">
    <property type="entry name" value="KAsynt_C_assoc"/>
    <property type="match status" value="1"/>
</dbReference>
<dbReference type="Gene3D" id="3.40.50.720">
    <property type="entry name" value="NAD(P)-binding Rossmann-like Domain"/>
    <property type="match status" value="1"/>
</dbReference>
<dbReference type="Gene3D" id="2.30.38.10">
    <property type="entry name" value="Luciferase, Domain 3"/>
    <property type="match status" value="1"/>
</dbReference>
<dbReference type="InterPro" id="IPR013217">
    <property type="entry name" value="Methyltransf_12"/>
</dbReference>
<dbReference type="InterPro" id="IPR010071">
    <property type="entry name" value="AA_adenyl_dom"/>
</dbReference>
<dbReference type="SMART" id="SM00822">
    <property type="entry name" value="PKS_KR"/>
    <property type="match status" value="1"/>
</dbReference>
<dbReference type="Pfam" id="PF00668">
    <property type="entry name" value="Condensation"/>
    <property type="match status" value="2"/>
</dbReference>
<dbReference type="Pfam" id="PF00501">
    <property type="entry name" value="AMP-binding"/>
    <property type="match status" value="2"/>
</dbReference>
<dbReference type="SMART" id="SM00825">
    <property type="entry name" value="PKS_KS"/>
    <property type="match status" value="3"/>
</dbReference>
<keyword evidence="6" id="KW-0596">Phosphopantetheine</keyword>
<evidence type="ECO:0000313" key="15">
    <source>
        <dbReference type="EMBL" id="MDI2590644.1"/>
    </source>
</evidence>
<evidence type="ECO:0000256" key="12">
    <source>
        <dbReference type="SAM" id="MobiDB-lite"/>
    </source>
</evidence>
<dbReference type="Gene3D" id="1.10.1200.10">
    <property type="entry name" value="ACP-like"/>
    <property type="match status" value="4"/>
</dbReference>
<dbReference type="EMBL" id="JARBWL010000001">
    <property type="protein sequence ID" value="MDI2590644.1"/>
    <property type="molecule type" value="Genomic_DNA"/>
</dbReference>
<dbReference type="InterPro" id="IPR013968">
    <property type="entry name" value="PKS_KR"/>
</dbReference>
<dbReference type="InterPro" id="IPR000873">
    <property type="entry name" value="AMP-dep_synth/lig_dom"/>
</dbReference>
<feature type="domain" description="Carrier" evidence="13">
    <location>
        <begin position="2610"/>
        <end position="2687"/>
    </location>
</feature>
<dbReference type="InterPro" id="IPR014030">
    <property type="entry name" value="Ketoacyl_synth_N"/>
</dbReference>
<accession>A0ABT6QID1</accession>
<dbReference type="InterPro" id="IPR023213">
    <property type="entry name" value="CAT-like_dom_sf"/>
</dbReference>
<dbReference type="SUPFAM" id="SSF53335">
    <property type="entry name" value="S-adenosyl-L-methionine-dependent methyltransferases"/>
    <property type="match status" value="1"/>
</dbReference>
<keyword evidence="8" id="KW-0597">Phosphoprotein</keyword>
<dbReference type="Pfam" id="PF00109">
    <property type="entry name" value="ketoacyl-synt"/>
    <property type="match status" value="3"/>
</dbReference>
<comment type="subcellular location">
    <subcellularLocation>
        <location evidence="2">Cytoplasm</location>
    </subcellularLocation>
</comment>
<dbReference type="InterPro" id="IPR032821">
    <property type="entry name" value="PKS_assoc"/>
</dbReference>
<organism evidence="15 16">
    <name type="scientific">Pseudomonas fungipugnans</name>
    <dbReference type="NCBI Taxonomy" id="3024217"/>
    <lineage>
        <taxon>Bacteria</taxon>
        <taxon>Pseudomonadati</taxon>
        <taxon>Pseudomonadota</taxon>
        <taxon>Gammaproteobacteria</taxon>
        <taxon>Pseudomonadales</taxon>
        <taxon>Pseudomonadaceae</taxon>
        <taxon>Pseudomonas</taxon>
    </lineage>
</organism>
<dbReference type="InterPro" id="IPR014031">
    <property type="entry name" value="Ketoacyl_synth_C"/>
</dbReference>
<dbReference type="Gene3D" id="3.30.559.10">
    <property type="entry name" value="Chloramphenicol acetyltransferase-like domain"/>
    <property type="match status" value="2"/>
</dbReference>
<dbReference type="InterPro" id="IPR036291">
    <property type="entry name" value="NAD(P)-bd_dom_sf"/>
</dbReference>
<dbReference type="InterPro" id="IPR057326">
    <property type="entry name" value="KR_dom"/>
</dbReference>
<evidence type="ECO:0000256" key="1">
    <source>
        <dbReference type="ARBA" id="ARBA00001957"/>
    </source>
</evidence>
<dbReference type="Gene3D" id="1.10.1240.100">
    <property type="match status" value="2"/>
</dbReference>
<evidence type="ECO:0000256" key="3">
    <source>
        <dbReference type="ARBA" id="ARBA00004792"/>
    </source>
</evidence>
<keyword evidence="10" id="KW-0677">Repeat</keyword>
<dbReference type="PROSITE" id="PS52004">
    <property type="entry name" value="KS3_2"/>
    <property type="match status" value="3"/>
</dbReference>
<dbReference type="Pfam" id="PF02801">
    <property type="entry name" value="Ketoacyl-synt_C"/>
    <property type="match status" value="3"/>
</dbReference>
<comment type="pathway">
    <text evidence="4">Lipid metabolism; fatty acid biosynthesis.</text>
</comment>
<feature type="domain" description="Ketosynthase family 3 (KS3)" evidence="14">
    <location>
        <begin position="4479"/>
        <end position="4902"/>
    </location>
</feature>
<dbReference type="SMART" id="SM00823">
    <property type="entry name" value="PKS_PP"/>
    <property type="match status" value="4"/>
</dbReference>
<dbReference type="CDD" id="cd05930">
    <property type="entry name" value="A_NRPS"/>
    <property type="match status" value="1"/>
</dbReference>
<gene>
    <name evidence="15" type="ORF">POF45_04240</name>
</gene>